<dbReference type="InterPro" id="IPR000847">
    <property type="entry name" value="LysR_HTH_N"/>
</dbReference>
<dbReference type="PANTHER" id="PTHR30427">
    <property type="entry name" value="TRANSCRIPTIONAL ACTIVATOR PROTEIN LYSR"/>
    <property type="match status" value="1"/>
</dbReference>
<dbReference type="Gene3D" id="1.10.10.10">
    <property type="entry name" value="Winged helix-like DNA-binding domain superfamily/Winged helix DNA-binding domain"/>
    <property type="match status" value="1"/>
</dbReference>
<dbReference type="Gene3D" id="3.40.190.10">
    <property type="entry name" value="Periplasmic binding protein-like II"/>
    <property type="match status" value="2"/>
</dbReference>
<evidence type="ECO:0000313" key="7">
    <source>
        <dbReference type="Proteomes" id="UP000578036"/>
    </source>
</evidence>
<keyword evidence="7" id="KW-1185">Reference proteome</keyword>
<dbReference type="InterPro" id="IPR036390">
    <property type="entry name" value="WH_DNA-bd_sf"/>
</dbReference>
<dbReference type="RefSeq" id="WP_183299056.1">
    <property type="nucleotide sequence ID" value="NZ_JACHWF010000002.1"/>
</dbReference>
<name>A0A7W4V903_9BURK</name>
<keyword evidence="4" id="KW-0804">Transcription</keyword>
<keyword evidence="3 6" id="KW-0238">DNA-binding</keyword>
<dbReference type="GO" id="GO:0043565">
    <property type="term" value="F:sequence-specific DNA binding"/>
    <property type="evidence" value="ECO:0007669"/>
    <property type="project" value="TreeGrafter"/>
</dbReference>
<dbReference type="InterPro" id="IPR036388">
    <property type="entry name" value="WH-like_DNA-bd_sf"/>
</dbReference>
<dbReference type="AlphaFoldDB" id="A0A7W4V903"/>
<reference evidence="6 7" key="1">
    <citation type="submission" date="2020-08" db="EMBL/GenBank/DDBJ databases">
        <title>Genomic Encyclopedia of Type Strains, Phase IV (KMG-V): Genome sequencing to study the core and pangenomes of soil and plant-associated prokaryotes.</title>
        <authorList>
            <person name="Whitman W."/>
        </authorList>
    </citation>
    <scope>NUCLEOTIDE SEQUENCE [LARGE SCALE GENOMIC DNA]</scope>
    <source>
        <strain evidence="6 7">SLV-2362</strain>
    </source>
</reference>
<dbReference type="PANTHER" id="PTHR30427:SF1">
    <property type="entry name" value="TRANSCRIPTIONAL ACTIVATOR PROTEIN LYSR"/>
    <property type="match status" value="1"/>
</dbReference>
<dbReference type="PROSITE" id="PS50931">
    <property type="entry name" value="HTH_LYSR"/>
    <property type="match status" value="1"/>
</dbReference>
<proteinExistence type="inferred from homology"/>
<dbReference type="InterPro" id="IPR005119">
    <property type="entry name" value="LysR_subst-bd"/>
</dbReference>
<dbReference type="EMBL" id="JACHWF010000002">
    <property type="protein sequence ID" value="MBB3007218.1"/>
    <property type="molecule type" value="Genomic_DNA"/>
</dbReference>
<dbReference type="GO" id="GO:0003700">
    <property type="term" value="F:DNA-binding transcription factor activity"/>
    <property type="evidence" value="ECO:0007669"/>
    <property type="project" value="InterPro"/>
</dbReference>
<dbReference type="GO" id="GO:0010628">
    <property type="term" value="P:positive regulation of gene expression"/>
    <property type="evidence" value="ECO:0007669"/>
    <property type="project" value="TreeGrafter"/>
</dbReference>
<organism evidence="6 7">
    <name type="scientific">Cupriavidus alkaliphilus</name>
    <dbReference type="NCBI Taxonomy" id="942866"/>
    <lineage>
        <taxon>Bacteria</taxon>
        <taxon>Pseudomonadati</taxon>
        <taxon>Pseudomonadota</taxon>
        <taxon>Betaproteobacteria</taxon>
        <taxon>Burkholderiales</taxon>
        <taxon>Burkholderiaceae</taxon>
        <taxon>Cupriavidus</taxon>
    </lineage>
</organism>
<dbReference type="SUPFAM" id="SSF46785">
    <property type="entry name" value="Winged helix' DNA-binding domain"/>
    <property type="match status" value="1"/>
</dbReference>
<comment type="similarity">
    <text evidence="1">Belongs to the LysR transcriptional regulatory family.</text>
</comment>
<accession>A0A7W4V903</accession>
<evidence type="ECO:0000256" key="4">
    <source>
        <dbReference type="ARBA" id="ARBA00023163"/>
    </source>
</evidence>
<sequence>MNYKQIEAFRAVMLTRSMTEAAAQLHTSQPNISRVIGKLEQEAGFRLFERVGNRLAPTDEAEALFLDVERSFVGLDSLRASARSIRESGVGTLRIGTVPSIAMSVMPQAILAFRERYPDVPIAVHTNDSPTVAKWTAARFCDIGLVSYMAETTGIRSELLRREDGVCIVPATHRLARKRRLHASDLDGERFISLTHGDGTRTTVDAAFVPADRRVLTLETPYAATICTMVGMGLGVSVVNPLVVRSLKPVGVKAIPFEPVIAFESHILFNPQRPVPALAQWFLACLRRASGRRSRL</sequence>
<evidence type="ECO:0000313" key="6">
    <source>
        <dbReference type="EMBL" id="MBB3007218.1"/>
    </source>
</evidence>
<feature type="domain" description="HTH lysR-type" evidence="5">
    <location>
        <begin position="1"/>
        <end position="58"/>
    </location>
</feature>
<evidence type="ECO:0000256" key="1">
    <source>
        <dbReference type="ARBA" id="ARBA00009437"/>
    </source>
</evidence>
<evidence type="ECO:0000259" key="5">
    <source>
        <dbReference type="PROSITE" id="PS50931"/>
    </source>
</evidence>
<dbReference type="SUPFAM" id="SSF53850">
    <property type="entry name" value="Periplasmic binding protein-like II"/>
    <property type="match status" value="1"/>
</dbReference>
<evidence type="ECO:0000256" key="3">
    <source>
        <dbReference type="ARBA" id="ARBA00023125"/>
    </source>
</evidence>
<keyword evidence="2" id="KW-0805">Transcription regulation</keyword>
<dbReference type="Proteomes" id="UP000578036">
    <property type="component" value="Unassembled WGS sequence"/>
</dbReference>
<evidence type="ECO:0000256" key="2">
    <source>
        <dbReference type="ARBA" id="ARBA00023015"/>
    </source>
</evidence>
<comment type="caution">
    <text evidence="6">The sequence shown here is derived from an EMBL/GenBank/DDBJ whole genome shotgun (WGS) entry which is preliminary data.</text>
</comment>
<dbReference type="Pfam" id="PF00126">
    <property type="entry name" value="HTH_1"/>
    <property type="match status" value="1"/>
</dbReference>
<protein>
    <submittedName>
        <fullName evidence="6">DNA-binding transcriptional LysR family regulator</fullName>
    </submittedName>
</protein>
<dbReference type="Pfam" id="PF03466">
    <property type="entry name" value="LysR_substrate"/>
    <property type="match status" value="1"/>
</dbReference>
<dbReference type="PRINTS" id="PR00039">
    <property type="entry name" value="HTHLYSR"/>
</dbReference>
<gene>
    <name evidence="6" type="ORF">FHX61_001866</name>
</gene>